<organism evidence="2 3">
    <name type="scientific">Dokdonia pacifica</name>
    <dbReference type="NCBI Taxonomy" id="1627892"/>
    <lineage>
        <taxon>Bacteria</taxon>
        <taxon>Pseudomonadati</taxon>
        <taxon>Bacteroidota</taxon>
        <taxon>Flavobacteriia</taxon>
        <taxon>Flavobacteriales</taxon>
        <taxon>Flavobacteriaceae</taxon>
        <taxon>Dokdonia</taxon>
    </lineage>
</organism>
<reference evidence="2 3" key="1">
    <citation type="submission" date="2017-06" db="EMBL/GenBank/DDBJ databases">
        <authorList>
            <person name="Kim H.J."/>
            <person name="Triplett B.A."/>
        </authorList>
    </citation>
    <scope>NUCLEOTIDE SEQUENCE [LARGE SCALE GENOMIC DNA]</scope>
    <source>
        <strain evidence="2 3">DSM 25597</strain>
    </source>
</reference>
<evidence type="ECO:0000313" key="2">
    <source>
        <dbReference type="EMBL" id="SNR71751.1"/>
    </source>
</evidence>
<accession>A0A238YM18</accession>
<evidence type="ECO:0000313" key="3">
    <source>
        <dbReference type="Proteomes" id="UP000198379"/>
    </source>
</evidence>
<sequence length="56" mass="5958">MLKKISSVKGAQNLSQTAQKEIAGGRPPRNICHSDAECTYPQRCIACICTAPGDPV</sequence>
<dbReference type="Proteomes" id="UP000198379">
    <property type="component" value="Unassembled WGS sequence"/>
</dbReference>
<keyword evidence="3" id="KW-1185">Reference proteome</keyword>
<gene>
    <name evidence="2" type="ORF">SAMN06265376_102161</name>
</gene>
<feature type="region of interest" description="Disordered" evidence="1">
    <location>
        <begin position="1"/>
        <end position="26"/>
    </location>
</feature>
<protein>
    <submittedName>
        <fullName evidence="2">Uncharacterized protein</fullName>
    </submittedName>
</protein>
<dbReference type="EMBL" id="FZNY01000002">
    <property type="protein sequence ID" value="SNR71751.1"/>
    <property type="molecule type" value="Genomic_DNA"/>
</dbReference>
<name>A0A238YM18_9FLAO</name>
<dbReference type="RefSeq" id="WP_179218113.1">
    <property type="nucleotide sequence ID" value="NZ_BMEP01000001.1"/>
</dbReference>
<evidence type="ECO:0000256" key="1">
    <source>
        <dbReference type="SAM" id="MobiDB-lite"/>
    </source>
</evidence>
<proteinExistence type="predicted"/>
<dbReference type="AlphaFoldDB" id="A0A238YM18"/>
<feature type="compositionally biased region" description="Polar residues" evidence="1">
    <location>
        <begin position="9"/>
        <end position="19"/>
    </location>
</feature>